<protein>
    <submittedName>
        <fullName evidence="1">Uncharacterized protein</fullName>
    </submittedName>
</protein>
<reference evidence="1 2" key="1">
    <citation type="journal article" date="2014" name="Genome Announc.">
        <title>Complete Genome of Rhodococcus pyridinivorans SB3094, a Methyl-Ethyl-Ketone-Degrading Bacterium Used for Bioaugmentation.</title>
        <authorList>
            <person name="Dueholm M.S."/>
            <person name="Albertsen M."/>
            <person name="D'Imperio S."/>
            <person name="Tale V.P."/>
            <person name="Lewis D."/>
            <person name="Nielsen P.H."/>
            <person name="Nielsen J.L."/>
        </authorList>
    </citation>
    <scope>NUCLEOTIDE SEQUENCE [LARGE SCALE GENOMIC DNA]</scope>
    <source>
        <strain evidence="1 2">SB3094</strain>
    </source>
</reference>
<sequence>MPEELTGERTRTILYFRRGEFVREHQRQPRQTVGRLADPVYRAPPVVHEPGPIASIVASERS</sequence>
<gene>
    <name evidence="1" type="ORF">Y013_20875</name>
</gene>
<accession>V9XNB5</accession>
<evidence type="ECO:0000313" key="2">
    <source>
        <dbReference type="Proteomes" id="UP000018781"/>
    </source>
</evidence>
<dbReference type="AlphaFoldDB" id="V9XNB5"/>
<evidence type="ECO:0000313" key="1">
    <source>
        <dbReference type="EMBL" id="AHD23893.1"/>
    </source>
</evidence>
<dbReference type="HOGENOM" id="CLU_2901314_0_0_11"/>
<dbReference type="Proteomes" id="UP000018781">
    <property type="component" value="Chromosome"/>
</dbReference>
<dbReference type="KEGG" id="rpy:Y013_20875"/>
<dbReference type="EMBL" id="CP006996">
    <property type="protein sequence ID" value="AHD23893.1"/>
    <property type="molecule type" value="Genomic_DNA"/>
</dbReference>
<organism evidence="1 2">
    <name type="scientific">Rhodococcus pyridinivorans SB3094</name>
    <dbReference type="NCBI Taxonomy" id="1435356"/>
    <lineage>
        <taxon>Bacteria</taxon>
        <taxon>Bacillati</taxon>
        <taxon>Actinomycetota</taxon>
        <taxon>Actinomycetes</taxon>
        <taxon>Mycobacteriales</taxon>
        <taxon>Nocardiaceae</taxon>
        <taxon>Rhodococcus</taxon>
    </lineage>
</organism>
<name>V9XNB5_9NOCA</name>
<proteinExistence type="predicted"/>